<evidence type="ECO:0000313" key="1">
    <source>
        <dbReference type="EMBL" id="KAK9420727.1"/>
    </source>
</evidence>
<name>A0ABR2V1C1_9PEZI</name>
<proteinExistence type="predicted"/>
<keyword evidence="2" id="KW-1185">Reference proteome</keyword>
<accession>A0ABR2V1C1</accession>
<gene>
    <name evidence="1" type="ORF">SUNI508_00818</name>
</gene>
<comment type="caution">
    <text evidence="1">The sequence shown here is derived from an EMBL/GenBank/DDBJ whole genome shotgun (WGS) entry which is preliminary data.</text>
</comment>
<protein>
    <submittedName>
        <fullName evidence="1">TauD/TfdA-like domain-containing protein</fullName>
    </submittedName>
</protein>
<organism evidence="1 2">
    <name type="scientific">Seiridium unicorne</name>
    <dbReference type="NCBI Taxonomy" id="138068"/>
    <lineage>
        <taxon>Eukaryota</taxon>
        <taxon>Fungi</taxon>
        <taxon>Dikarya</taxon>
        <taxon>Ascomycota</taxon>
        <taxon>Pezizomycotina</taxon>
        <taxon>Sordariomycetes</taxon>
        <taxon>Xylariomycetidae</taxon>
        <taxon>Amphisphaeriales</taxon>
        <taxon>Sporocadaceae</taxon>
        <taxon>Seiridium</taxon>
    </lineage>
</organism>
<reference evidence="1 2" key="1">
    <citation type="journal article" date="2024" name="J. Plant Pathol.">
        <title>Sequence and assembly of the genome of Seiridium unicorne, isolate CBS 538.82, causal agent of cypress canker disease.</title>
        <authorList>
            <person name="Scali E."/>
            <person name="Rocca G.D."/>
            <person name="Danti R."/>
            <person name="Garbelotto M."/>
            <person name="Barberini S."/>
            <person name="Baroncelli R."/>
            <person name="Emiliani G."/>
        </authorList>
    </citation>
    <scope>NUCLEOTIDE SEQUENCE [LARGE SCALE GENOMIC DNA]</scope>
    <source>
        <strain evidence="1 2">BM-138-508</strain>
    </source>
</reference>
<evidence type="ECO:0000313" key="2">
    <source>
        <dbReference type="Proteomes" id="UP001408356"/>
    </source>
</evidence>
<sequence>MSDTSFDMGCGADVGAIVLRAVVFGIRAAYPELDLAELTAQAKLPFQNTGCPSPTQTHVRHVVFCRLWAAITWRVNGFMLFYVAHDVLNESNKDYKNSWILADMHSEKWADVYELFVRANPDGPKYSKEEVSDALGYPVVGDFETNKIQFTDETETAILRKTVNEKAGPVSGMELSSLYGHDVDWSKVDDYYVKCKAACAEIGVTLSMDVSGCPEFQEYLRSKDSSG</sequence>
<dbReference type="EMBL" id="JARVKF010000223">
    <property type="protein sequence ID" value="KAK9420727.1"/>
    <property type="molecule type" value="Genomic_DNA"/>
</dbReference>
<dbReference type="Proteomes" id="UP001408356">
    <property type="component" value="Unassembled WGS sequence"/>
</dbReference>